<accession>H8ZZT1</accession>
<evidence type="ECO:0000256" key="1">
    <source>
        <dbReference type="ARBA" id="ARBA00004442"/>
    </source>
</evidence>
<reference evidence="2" key="1">
    <citation type="submission" date="2011-09" db="EMBL/GenBank/DDBJ databases">
        <title>Whole Genome Sequencing to Investigate the Emergence of Clonal Complex 23 Neisseria meningitidis Serogroup Y Disease in the United States.</title>
        <authorList>
            <person name="Krauland M.G."/>
            <person name="Dunning Hotopp J.C."/>
            <person name="Riley D.R."/>
            <person name="Daugherty S.C."/>
            <person name="Marsh J.W."/>
            <person name="Messonnier N.E."/>
            <person name="Mayer L.W."/>
            <person name="Tettelin H."/>
            <person name="Harrison L.H."/>
        </authorList>
    </citation>
    <scope>NUCLEOTIDE SEQUENCE</scope>
    <source>
        <strain evidence="2">NM233</strain>
    </source>
</reference>
<dbReference type="Gene3D" id="2.40.160.90">
    <property type="match status" value="1"/>
</dbReference>
<dbReference type="AlphaFoldDB" id="H8ZZT1"/>
<dbReference type="PROSITE" id="PS51257">
    <property type="entry name" value="PROKAR_LIPOPROTEIN"/>
    <property type="match status" value="1"/>
</dbReference>
<dbReference type="RefSeq" id="WP_002260469.1">
    <property type="nucleotide sequence ID" value="NZ_CP021519.1"/>
</dbReference>
<protein>
    <submittedName>
        <fullName evidence="2">Hemoglobin-haptoglobin-utilization protein A</fullName>
    </submittedName>
</protein>
<dbReference type="GO" id="GO:0009279">
    <property type="term" value="C:cell outer membrane"/>
    <property type="evidence" value="ECO:0007669"/>
    <property type="project" value="UniProtKB-SubCell"/>
</dbReference>
<dbReference type="InterPro" id="IPR031586">
    <property type="entry name" value="HpuA"/>
</dbReference>
<dbReference type="EMBL" id="JN681260">
    <property type="protein sequence ID" value="AFA53724.1"/>
    <property type="molecule type" value="Genomic_DNA"/>
</dbReference>
<dbReference type="NCBIfam" id="NF041636">
    <property type="entry name" value="slam_lipo"/>
    <property type="match status" value="1"/>
</dbReference>
<dbReference type="InterPro" id="IPR054843">
    <property type="entry name" value="Slam_hemophilin_C"/>
</dbReference>
<gene>
    <name evidence="2" type="primary">hpuA</name>
</gene>
<dbReference type="InterPro" id="IPR011250">
    <property type="entry name" value="OMP/PagP_B-barrel"/>
</dbReference>
<name>H8ZZT1_NEIME</name>
<sequence length="359" mass="38263">MKYKALSLLPLAAALAACAGGGVAEPHVPVSIPTATPLTGEVKLSSDNSKIENINTANTETHPPRRTRRSLYASPQNTSSGISIQQREVEKIYFGVKSPEKSFIFQTPGGAQYALSSYADPIVPSYSSPDFKIPDRHAGQRLADGSRIFICCSDSGATSYAEITKQDYMKFGAWIGPNGEIDLFAGGFPVGKTPPPAFSYGNSTPETALSKGKITYQVWGIRVKDGQFVTSSYTPPKGSSFTGYTNTPVLSFITANFNSNKLAGEIRGNSDYGPSVKIENATISGPSFSGNATSGGKTGNLEGKFFGKFNGSYGNTETSIGGKITFKDDRSLDTVFGGVSYVKKLDETANRDTEHLTKQ</sequence>
<comment type="subcellular location">
    <subcellularLocation>
        <location evidence="1">Cell outer membrane</location>
    </subcellularLocation>
</comment>
<evidence type="ECO:0000313" key="2">
    <source>
        <dbReference type="EMBL" id="AFA53724.1"/>
    </source>
</evidence>
<dbReference type="SUPFAM" id="SSF56925">
    <property type="entry name" value="OMPA-like"/>
    <property type="match status" value="1"/>
</dbReference>
<dbReference type="Pfam" id="PF16960">
    <property type="entry name" value="HpuA"/>
    <property type="match status" value="1"/>
</dbReference>
<organism evidence="2">
    <name type="scientific">Neisseria meningitidis</name>
    <dbReference type="NCBI Taxonomy" id="487"/>
    <lineage>
        <taxon>Bacteria</taxon>
        <taxon>Pseudomonadati</taxon>
        <taxon>Pseudomonadota</taxon>
        <taxon>Betaproteobacteria</taxon>
        <taxon>Neisseriales</taxon>
        <taxon>Neisseriaceae</taxon>
        <taxon>Neisseria</taxon>
    </lineage>
</organism>
<proteinExistence type="predicted"/>